<dbReference type="AlphaFoldDB" id="A0A286ZV40"/>
<keyword evidence="5" id="KW-1185">Reference proteome</keyword>
<dbReference type="GO" id="GO:0005634">
    <property type="term" value="C:nucleus"/>
    <property type="evidence" value="ECO:0000318"/>
    <property type="project" value="GO_Central"/>
</dbReference>
<dbReference type="InterPro" id="IPR037231">
    <property type="entry name" value="NAP-like_sf"/>
</dbReference>
<dbReference type="STRING" id="9823.ENSSSCP00000035361"/>
<dbReference type="GeneTree" id="ENSGT00940000165373"/>
<dbReference type="GO" id="GO:0042393">
    <property type="term" value="F:histone binding"/>
    <property type="evidence" value="ECO:0000318"/>
    <property type="project" value="GO_Central"/>
</dbReference>
<sequence length="331" mass="37045">AGPDSGCLLGAIPCLVHPCTSPHFHHRLPVLPGRPPRQAPCHPRREAASAAADQSPEDVLVGEGVPGTCGSEGWGARPEASGKAEEVTTEERAIFMEEAGVDMGKQQVGEERGVAEKLVREKKLEVGAEAQEDPGPVNFGGPDVDPVEAIRWELEAVNAQADRAYLRLERRFGFIIQNIPGCWVTAFLNHPQLSAMIRPQDEDILCYLMNLEVRELRHARTGCKFKFSFWSNPYFRNKVIVKEYECRSSGLVVSIASRIHWQRGQESPALVHRNRDTVHSFFSCAAQIIKEELWPNPLQYYLLGDRPHRARRGLARWPTEAPPRPYGFQSD</sequence>
<evidence type="ECO:0000313" key="5">
    <source>
        <dbReference type="Proteomes" id="UP000008227"/>
    </source>
</evidence>
<reference evidence="5" key="1">
    <citation type="submission" date="2009-11" db="EMBL/GenBank/DDBJ databases">
        <authorList>
            <consortium name="Porcine genome sequencing project"/>
        </authorList>
    </citation>
    <scope>NUCLEOTIDE SEQUENCE [LARGE SCALE GENOMIC DNA]</scope>
    <source>
        <strain evidence="5">Duroc</strain>
    </source>
</reference>
<evidence type="ECO:0000256" key="1">
    <source>
        <dbReference type="ARBA" id="ARBA00009947"/>
    </source>
</evidence>
<dbReference type="Gene3D" id="3.30.1120.90">
    <property type="entry name" value="Nucleosome assembly protein"/>
    <property type="match status" value="1"/>
</dbReference>
<dbReference type="GO" id="GO:0006334">
    <property type="term" value="P:nucleosome assembly"/>
    <property type="evidence" value="ECO:0007669"/>
    <property type="project" value="InterPro"/>
</dbReference>
<dbReference type="Bgee" id="ENSSSCG00000032676">
    <property type="expression patterns" value="Expressed in granulosa cell and 8 other cell types or tissues"/>
</dbReference>
<proteinExistence type="inferred from homology"/>
<dbReference type="InterPro" id="IPR002164">
    <property type="entry name" value="NAP_family"/>
</dbReference>
<evidence type="ECO:0000256" key="3">
    <source>
        <dbReference type="SAM" id="MobiDB-lite"/>
    </source>
</evidence>
<gene>
    <name evidence="4" type="primary">LOC106506652</name>
</gene>
<evidence type="ECO:0000313" key="4">
    <source>
        <dbReference type="Ensembl" id="ENSSSCP00000035361.2"/>
    </source>
</evidence>
<reference evidence="4" key="4">
    <citation type="submission" date="2025-09" db="UniProtKB">
        <authorList>
            <consortium name="Ensembl"/>
        </authorList>
    </citation>
    <scope>IDENTIFICATION</scope>
</reference>
<comment type="similarity">
    <text evidence="1 2">Belongs to the nucleosome assembly protein (NAP) family.</text>
</comment>
<dbReference type="SMR" id="A0A286ZV40"/>
<dbReference type="Pfam" id="PF00956">
    <property type="entry name" value="NAP"/>
    <property type="match status" value="1"/>
</dbReference>
<protein>
    <recommendedName>
        <fullName evidence="6">Testis-specific Y-encoded-like protein 3</fullName>
    </recommendedName>
</protein>
<reference evidence="4" key="3">
    <citation type="submission" date="2025-08" db="UniProtKB">
        <authorList>
            <consortium name="Ensembl"/>
        </authorList>
    </citation>
    <scope>IDENTIFICATION</scope>
</reference>
<dbReference type="GO" id="GO:0003682">
    <property type="term" value="F:chromatin binding"/>
    <property type="evidence" value="ECO:0000318"/>
    <property type="project" value="GO_Central"/>
</dbReference>
<reference evidence="4" key="2">
    <citation type="journal article" date="2020" name="Gigascience">
        <title>An improved pig reference genome sequence to enable pig genetics and genomics research.</title>
        <authorList>
            <person name="Warr A."/>
            <person name="Affara N."/>
            <person name="Aken B."/>
            <person name="Beiki H."/>
            <person name="Bickhart D.M."/>
            <person name="Billis K."/>
            <person name="Chow W."/>
            <person name="Eory L."/>
            <person name="Finlayson H.A."/>
            <person name="Flicek P."/>
            <person name="Giron C.G."/>
            <person name="Griffin D.K."/>
            <person name="Hall R."/>
            <person name="Hannum G."/>
            <person name="Hourlier T."/>
            <person name="Howe K."/>
            <person name="Hume D.A."/>
            <person name="Izuogu O."/>
            <person name="Kim K."/>
            <person name="Koren S."/>
            <person name="Liu H."/>
            <person name="Manchanda N."/>
            <person name="Martin F.J."/>
            <person name="Nonneman D.J."/>
            <person name="O'Connor R.E."/>
            <person name="Phillippy A.M."/>
            <person name="Rohrer G.A."/>
            <person name="Rosen B.D."/>
            <person name="Rund L.A."/>
            <person name="Sargent C.A."/>
            <person name="Schook L.B."/>
            <person name="Schroeder S.G."/>
            <person name="Schwartz A.S."/>
            <person name="Skinner B.M."/>
            <person name="Talbot R."/>
            <person name="Tseng E."/>
            <person name="Tuggle C.K."/>
            <person name="Watson M."/>
            <person name="Smith T.P.L."/>
            <person name="Archibald A.L."/>
        </authorList>
    </citation>
    <scope>NUCLEOTIDE SEQUENCE [LARGE SCALE GENOMIC DNA]</scope>
    <source>
        <strain evidence="4">Duroc</strain>
    </source>
</reference>
<dbReference type="PANTHER" id="PTHR11875">
    <property type="entry name" value="TESTIS-SPECIFIC Y-ENCODED PROTEIN"/>
    <property type="match status" value="1"/>
</dbReference>
<name>A0A286ZV40_PIG</name>
<organism evidence="4 5">
    <name type="scientific">Sus scrofa</name>
    <name type="common">Pig</name>
    <dbReference type="NCBI Taxonomy" id="9823"/>
    <lineage>
        <taxon>Eukaryota</taxon>
        <taxon>Metazoa</taxon>
        <taxon>Chordata</taxon>
        <taxon>Craniata</taxon>
        <taxon>Vertebrata</taxon>
        <taxon>Euteleostomi</taxon>
        <taxon>Mammalia</taxon>
        <taxon>Eutheria</taxon>
        <taxon>Laurasiatheria</taxon>
        <taxon>Artiodactyla</taxon>
        <taxon>Suina</taxon>
        <taxon>Suidae</taxon>
        <taxon>Sus</taxon>
    </lineage>
</organism>
<evidence type="ECO:0000256" key="2">
    <source>
        <dbReference type="RuleBase" id="RU003876"/>
    </source>
</evidence>
<accession>A0A286ZV40</accession>
<dbReference type="GO" id="GO:0000785">
    <property type="term" value="C:chromatin"/>
    <property type="evidence" value="ECO:0000318"/>
    <property type="project" value="GO_Central"/>
</dbReference>
<feature type="region of interest" description="Disordered" evidence="3">
    <location>
        <begin position="35"/>
        <end position="59"/>
    </location>
</feature>
<dbReference type="SUPFAM" id="SSF143113">
    <property type="entry name" value="NAP-like"/>
    <property type="match status" value="1"/>
</dbReference>
<dbReference type="Proteomes" id="UP000008227">
    <property type="component" value="Chromosome 17"/>
</dbReference>
<dbReference type="FunCoup" id="A0A286ZV40">
    <property type="interactions" value="5"/>
</dbReference>
<evidence type="ECO:0008006" key="6">
    <source>
        <dbReference type="Google" id="ProtNLM"/>
    </source>
</evidence>
<dbReference type="InParanoid" id="A0A286ZV40"/>
<dbReference type="Ensembl" id="ENSSSCT00000025912.3">
    <property type="protein sequence ID" value="ENSSSCP00000035361.2"/>
    <property type="gene ID" value="ENSSSCG00000032676.2"/>
</dbReference>